<dbReference type="PANTHER" id="PTHR46237">
    <property type="entry name" value="CYTOCHROME B5 REDUCTASE 4 FAMILY MEMBER"/>
    <property type="match status" value="1"/>
</dbReference>
<evidence type="ECO:0000313" key="7">
    <source>
        <dbReference type="EMBL" id="CAG9328191.1"/>
    </source>
</evidence>
<sequence length="132" mass="15628">MDREEPNTHDQIPRPKPRRNYGFLRQKDKGAKPQSEFIRMNQSNANPLNLPPGALPLYSLDEIREHRKVDDCWMVFENKVYDITQYIRYHPGGNKIMQAAGMDGTRLFMEYHPWVNYSIILGKYQIGYLLRN</sequence>
<dbReference type="GO" id="GO:0005737">
    <property type="term" value="C:cytoplasm"/>
    <property type="evidence" value="ECO:0007669"/>
    <property type="project" value="TreeGrafter"/>
</dbReference>
<dbReference type="InterPro" id="IPR036400">
    <property type="entry name" value="Cyt_B5-like_heme/steroid_sf"/>
</dbReference>
<dbReference type="SUPFAM" id="SSF55856">
    <property type="entry name" value="Cytochrome b5-like heme/steroid binding domain"/>
    <property type="match status" value="1"/>
</dbReference>
<dbReference type="FunFam" id="3.10.120.10:FF:000007">
    <property type="entry name" value="Sulfite oxidase, mitochondrial"/>
    <property type="match status" value="1"/>
</dbReference>
<keyword evidence="8" id="KW-1185">Reference proteome</keyword>
<evidence type="ECO:0000256" key="5">
    <source>
        <dbReference type="SAM" id="MobiDB-lite"/>
    </source>
</evidence>
<evidence type="ECO:0000256" key="4">
    <source>
        <dbReference type="RuleBase" id="RU362121"/>
    </source>
</evidence>
<dbReference type="SMART" id="SM01117">
    <property type="entry name" value="Cyt-b5"/>
    <property type="match status" value="1"/>
</dbReference>
<protein>
    <recommendedName>
        <fullName evidence="6">Cytochrome b5 heme-binding domain-containing protein</fullName>
    </recommendedName>
</protein>
<dbReference type="PROSITE" id="PS00191">
    <property type="entry name" value="CYTOCHROME_B5_1"/>
    <property type="match status" value="1"/>
</dbReference>
<evidence type="ECO:0000256" key="2">
    <source>
        <dbReference type="ARBA" id="ARBA00022723"/>
    </source>
</evidence>
<dbReference type="InterPro" id="IPR051872">
    <property type="entry name" value="Cytochrome_b5/Flavoprotein_Rdt"/>
</dbReference>
<dbReference type="Gene3D" id="3.10.120.10">
    <property type="entry name" value="Cytochrome b5-like heme/steroid binding domain"/>
    <property type="match status" value="1"/>
</dbReference>
<accession>A0AAU9JSW0</accession>
<reference evidence="7" key="1">
    <citation type="submission" date="2021-09" db="EMBL/GenBank/DDBJ databases">
        <authorList>
            <consortium name="AG Swart"/>
            <person name="Singh M."/>
            <person name="Singh A."/>
            <person name="Seah K."/>
            <person name="Emmerich C."/>
        </authorList>
    </citation>
    <scope>NUCLEOTIDE SEQUENCE</scope>
    <source>
        <strain evidence="7">ATCC30299</strain>
    </source>
</reference>
<dbReference type="PANTHER" id="PTHR46237:SF1">
    <property type="entry name" value="CYTOCHROME B5 REDUCTASE 4"/>
    <property type="match status" value="1"/>
</dbReference>
<dbReference type="InterPro" id="IPR018506">
    <property type="entry name" value="Cyt_B5_heme-BS"/>
</dbReference>
<feature type="region of interest" description="Disordered" evidence="5">
    <location>
        <begin position="1"/>
        <end position="33"/>
    </location>
</feature>
<dbReference type="Proteomes" id="UP001162131">
    <property type="component" value="Unassembled WGS sequence"/>
</dbReference>
<comment type="similarity">
    <text evidence="4">Belongs to the cytochrome b5 family.</text>
</comment>
<gene>
    <name evidence="7" type="ORF">BSTOLATCC_MIC45646</name>
</gene>
<dbReference type="GO" id="GO:0004128">
    <property type="term" value="F:cytochrome-b5 reductase activity, acting on NAD(P)H"/>
    <property type="evidence" value="ECO:0007669"/>
    <property type="project" value="TreeGrafter"/>
</dbReference>
<dbReference type="GO" id="GO:0046872">
    <property type="term" value="F:metal ion binding"/>
    <property type="evidence" value="ECO:0007669"/>
    <property type="project" value="UniProtKB-UniRule"/>
</dbReference>
<feature type="domain" description="Cytochrome b5 heme-binding" evidence="6">
    <location>
        <begin position="55"/>
        <end position="130"/>
    </location>
</feature>
<dbReference type="EMBL" id="CAJZBQ010000045">
    <property type="protein sequence ID" value="CAG9328191.1"/>
    <property type="molecule type" value="Genomic_DNA"/>
</dbReference>
<organism evidence="7 8">
    <name type="scientific">Blepharisma stoltei</name>
    <dbReference type="NCBI Taxonomy" id="1481888"/>
    <lineage>
        <taxon>Eukaryota</taxon>
        <taxon>Sar</taxon>
        <taxon>Alveolata</taxon>
        <taxon>Ciliophora</taxon>
        <taxon>Postciliodesmatophora</taxon>
        <taxon>Heterotrichea</taxon>
        <taxon>Heterotrichida</taxon>
        <taxon>Blepharismidae</taxon>
        <taxon>Blepharisma</taxon>
    </lineage>
</organism>
<keyword evidence="1 4" id="KW-0349">Heme</keyword>
<evidence type="ECO:0000256" key="1">
    <source>
        <dbReference type="ARBA" id="ARBA00022617"/>
    </source>
</evidence>
<dbReference type="InterPro" id="IPR001199">
    <property type="entry name" value="Cyt_B5-like_heme/steroid-bd"/>
</dbReference>
<feature type="compositionally biased region" description="Basic and acidic residues" evidence="5">
    <location>
        <begin position="1"/>
        <end position="13"/>
    </location>
</feature>
<dbReference type="AlphaFoldDB" id="A0AAU9JSW0"/>
<dbReference type="GO" id="GO:0020037">
    <property type="term" value="F:heme binding"/>
    <property type="evidence" value="ECO:0007669"/>
    <property type="project" value="UniProtKB-UniRule"/>
</dbReference>
<comment type="caution">
    <text evidence="7">The sequence shown here is derived from an EMBL/GenBank/DDBJ whole genome shotgun (WGS) entry which is preliminary data.</text>
</comment>
<keyword evidence="3 4" id="KW-0408">Iron</keyword>
<dbReference type="PROSITE" id="PS50255">
    <property type="entry name" value="CYTOCHROME_B5_2"/>
    <property type="match status" value="1"/>
</dbReference>
<keyword evidence="2 4" id="KW-0479">Metal-binding</keyword>
<evidence type="ECO:0000256" key="3">
    <source>
        <dbReference type="ARBA" id="ARBA00023004"/>
    </source>
</evidence>
<proteinExistence type="inferred from homology"/>
<name>A0AAU9JSW0_9CILI</name>
<evidence type="ECO:0000313" key="8">
    <source>
        <dbReference type="Proteomes" id="UP001162131"/>
    </source>
</evidence>
<evidence type="ECO:0000259" key="6">
    <source>
        <dbReference type="PROSITE" id="PS50255"/>
    </source>
</evidence>
<dbReference type="Pfam" id="PF00173">
    <property type="entry name" value="Cyt-b5"/>
    <property type="match status" value="1"/>
</dbReference>